<comment type="caution">
    <text evidence="1">The sequence shown here is derived from an EMBL/GenBank/DDBJ whole genome shotgun (WGS) entry which is preliminary data.</text>
</comment>
<evidence type="ECO:0000313" key="2">
    <source>
        <dbReference type="Proteomes" id="UP001183615"/>
    </source>
</evidence>
<keyword evidence="2" id="KW-1185">Reference proteome</keyword>
<reference evidence="2" key="1">
    <citation type="submission" date="2023-07" db="EMBL/GenBank/DDBJ databases">
        <title>30 novel species of actinomycetes from the DSMZ collection.</title>
        <authorList>
            <person name="Nouioui I."/>
        </authorList>
    </citation>
    <scope>NUCLEOTIDE SEQUENCE [LARGE SCALE GENOMIC DNA]</scope>
    <source>
        <strain evidence="2">DSM 41886</strain>
    </source>
</reference>
<dbReference type="Proteomes" id="UP001183615">
    <property type="component" value="Unassembled WGS sequence"/>
</dbReference>
<name>A0ABU2S2D2_9ACTN</name>
<evidence type="ECO:0000313" key="1">
    <source>
        <dbReference type="EMBL" id="MDT0442250.1"/>
    </source>
</evidence>
<dbReference type="EMBL" id="JAVREV010000003">
    <property type="protein sequence ID" value="MDT0442250.1"/>
    <property type="molecule type" value="Genomic_DNA"/>
</dbReference>
<sequence length="88" mass="9357">MNATKAAYRPVGLISGTLGGLVAGAVFKQGWKSLRHDEHTWGATDRDRSWREIWLAAAAQGAVFAVVKATVDRAGAKAVHRATGTWPG</sequence>
<dbReference type="RefSeq" id="WP_311616687.1">
    <property type="nucleotide sequence ID" value="NZ_JAVREV010000003.1"/>
</dbReference>
<dbReference type="InterPro" id="IPR025329">
    <property type="entry name" value="DUF4235"/>
</dbReference>
<protein>
    <submittedName>
        <fullName evidence="1">DUF4235 domain-containing protein</fullName>
    </submittedName>
</protein>
<dbReference type="Pfam" id="PF14019">
    <property type="entry name" value="DUF4235"/>
    <property type="match status" value="1"/>
</dbReference>
<accession>A0ABU2S2D2</accession>
<organism evidence="1 2">
    <name type="scientific">Streptomyces johnsoniae</name>
    <dbReference type="NCBI Taxonomy" id="3075532"/>
    <lineage>
        <taxon>Bacteria</taxon>
        <taxon>Bacillati</taxon>
        <taxon>Actinomycetota</taxon>
        <taxon>Actinomycetes</taxon>
        <taxon>Kitasatosporales</taxon>
        <taxon>Streptomycetaceae</taxon>
        <taxon>Streptomyces</taxon>
    </lineage>
</organism>
<gene>
    <name evidence="1" type="ORF">RM779_06500</name>
</gene>
<proteinExistence type="predicted"/>